<keyword evidence="4 7" id="KW-1133">Transmembrane helix</keyword>
<feature type="transmembrane region" description="Helical" evidence="7">
    <location>
        <begin position="108"/>
        <end position="127"/>
    </location>
</feature>
<feature type="transmembrane region" description="Helical" evidence="7">
    <location>
        <begin position="260"/>
        <end position="278"/>
    </location>
</feature>
<dbReference type="Pfam" id="PF00892">
    <property type="entry name" value="EamA"/>
    <property type="match status" value="2"/>
</dbReference>
<evidence type="ECO:0000259" key="8">
    <source>
        <dbReference type="Pfam" id="PF00892"/>
    </source>
</evidence>
<evidence type="ECO:0000256" key="1">
    <source>
        <dbReference type="ARBA" id="ARBA00004141"/>
    </source>
</evidence>
<dbReference type="PANTHER" id="PTHR32322">
    <property type="entry name" value="INNER MEMBRANE TRANSPORTER"/>
    <property type="match status" value="1"/>
</dbReference>
<evidence type="ECO:0000256" key="4">
    <source>
        <dbReference type="ARBA" id="ARBA00022989"/>
    </source>
</evidence>
<evidence type="ECO:0000313" key="9">
    <source>
        <dbReference type="EMBL" id="CAG7639186.1"/>
    </source>
</evidence>
<dbReference type="InterPro" id="IPR000620">
    <property type="entry name" value="EamA_dom"/>
</dbReference>
<organism evidence="9 10">
    <name type="scientific">Paenibacillus allorhizosphaerae</name>
    <dbReference type="NCBI Taxonomy" id="2849866"/>
    <lineage>
        <taxon>Bacteria</taxon>
        <taxon>Bacillati</taxon>
        <taxon>Bacillota</taxon>
        <taxon>Bacilli</taxon>
        <taxon>Bacillales</taxon>
        <taxon>Paenibacillaceae</taxon>
        <taxon>Paenibacillus</taxon>
    </lineage>
</organism>
<comment type="subcellular location">
    <subcellularLocation>
        <location evidence="1">Membrane</location>
        <topology evidence="1">Multi-pass membrane protein</topology>
    </subcellularLocation>
</comment>
<keyword evidence="10" id="KW-1185">Reference proteome</keyword>
<feature type="transmembrane region" description="Helical" evidence="7">
    <location>
        <begin position="284"/>
        <end position="302"/>
    </location>
</feature>
<reference evidence="9 10" key="1">
    <citation type="submission" date="2021-06" db="EMBL/GenBank/DDBJ databases">
        <authorList>
            <person name="Criscuolo A."/>
        </authorList>
    </citation>
    <scope>NUCLEOTIDE SEQUENCE [LARGE SCALE GENOMIC DNA]</scope>
    <source>
        <strain evidence="10">CIP 111802</strain>
    </source>
</reference>
<feature type="transmembrane region" description="Helical" evidence="7">
    <location>
        <begin position="189"/>
        <end position="210"/>
    </location>
</feature>
<gene>
    <name evidence="9" type="primary">yedA_2</name>
    <name evidence="9" type="ORF">PAECIP111802_02516</name>
</gene>
<proteinExistence type="inferred from homology"/>
<comment type="similarity">
    <text evidence="2">Belongs to the EamA transporter family.</text>
</comment>
<evidence type="ECO:0000313" key="10">
    <source>
        <dbReference type="Proteomes" id="UP000730618"/>
    </source>
</evidence>
<evidence type="ECO:0000256" key="6">
    <source>
        <dbReference type="SAM" id="MobiDB-lite"/>
    </source>
</evidence>
<dbReference type="RefSeq" id="WP_218098852.1">
    <property type="nucleotide sequence ID" value="NZ_CAJVCE010000006.1"/>
</dbReference>
<dbReference type="EMBL" id="CAJVCE010000006">
    <property type="protein sequence ID" value="CAG7639186.1"/>
    <property type="molecule type" value="Genomic_DNA"/>
</dbReference>
<accession>A0ABN7TNB9</accession>
<feature type="transmembrane region" description="Helical" evidence="7">
    <location>
        <begin position="139"/>
        <end position="157"/>
    </location>
</feature>
<dbReference type="Proteomes" id="UP000730618">
    <property type="component" value="Unassembled WGS sequence"/>
</dbReference>
<keyword evidence="5 7" id="KW-0472">Membrane</keyword>
<feature type="transmembrane region" description="Helical" evidence="7">
    <location>
        <begin position="48"/>
        <end position="67"/>
    </location>
</feature>
<evidence type="ECO:0000256" key="7">
    <source>
        <dbReference type="SAM" id="Phobius"/>
    </source>
</evidence>
<keyword evidence="3 7" id="KW-0812">Transmembrane</keyword>
<feature type="region of interest" description="Disordered" evidence="6">
    <location>
        <begin position="307"/>
        <end position="326"/>
    </location>
</feature>
<dbReference type="InterPro" id="IPR050638">
    <property type="entry name" value="AA-Vitamin_Transporters"/>
</dbReference>
<feature type="transmembrane region" description="Helical" evidence="7">
    <location>
        <begin position="20"/>
        <end position="42"/>
    </location>
</feature>
<name>A0ABN7TNB9_9BACL</name>
<evidence type="ECO:0000256" key="5">
    <source>
        <dbReference type="ARBA" id="ARBA00023136"/>
    </source>
</evidence>
<comment type="caution">
    <text evidence="9">The sequence shown here is derived from an EMBL/GenBank/DDBJ whole genome shotgun (WGS) entry which is preliminary data.</text>
</comment>
<feature type="domain" description="EamA" evidence="8">
    <location>
        <begin position="26"/>
        <end position="152"/>
    </location>
</feature>
<sequence>MMTKNALPSHQEGSPSGLRFAAALVSLWLLWGSVFLALKVVITEIPPYLTGFRFIICGALLLLWCLWRMPAAAYPTGKQWGNAALVGALLIAGGQGMVIAGAQTLSSGVTSLLVSTMPLWTALLDWGMFRNRPKAKASVGLLLGFVGLVILIAPSGQAALNPLGVGCTLSASLLTAVGTIALRRTVQPGVTFSTAIQMTTGGMVIMMVSLTRGEFAQFSLSALSGTMLIATIYLLFVTVTGFLLYSWLQRNSVTATLPNTVSYISPVVAVLLGCTVLGEPLSLRMIGAIAIILSGVAVILLASGKTGSRPASHAREERFINSSTSK</sequence>
<evidence type="ECO:0000256" key="2">
    <source>
        <dbReference type="ARBA" id="ARBA00007362"/>
    </source>
</evidence>
<feature type="transmembrane region" description="Helical" evidence="7">
    <location>
        <begin position="222"/>
        <end position="248"/>
    </location>
</feature>
<feature type="domain" description="EamA" evidence="8">
    <location>
        <begin position="164"/>
        <end position="300"/>
    </location>
</feature>
<feature type="transmembrane region" description="Helical" evidence="7">
    <location>
        <begin position="163"/>
        <end position="182"/>
    </location>
</feature>
<evidence type="ECO:0000256" key="3">
    <source>
        <dbReference type="ARBA" id="ARBA00022692"/>
    </source>
</evidence>
<protein>
    <submittedName>
        <fullName evidence="9">Inner membrane transporter YedA</fullName>
    </submittedName>
</protein>
<dbReference type="PANTHER" id="PTHR32322:SF2">
    <property type="entry name" value="EAMA DOMAIN-CONTAINING PROTEIN"/>
    <property type="match status" value="1"/>
</dbReference>